<feature type="active site" evidence="12">
    <location>
        <position position="221"/>
    </location>
</feature>
<dbReference type="RefSeq" id="WP_007651427.1">
    <property type="nucleotide sequence ID" value="NZ_ANLA01000022.1"/>
</dbReference>
<gene>
    <name evidence="15" type="ORF">D778_01254</name>
</gene>
<evidence type="ECO:0000256" key="8">
    <source>
        <dbReference type="ARBA" id="ARBA00023098"/>
    </source>
</evidence>
<dbReference type="OrthoDB" id="9762009at2"/>
<dbReference type="EC" id="2.7.8.-" evidence="12 13"/>
<comment type="function">
    <text evidence="12">Catalyzes the reversible phosphatidyl group transfer from one phosphatidylglycerol molecule to another to form cardiolipin (CL) (diphosphatidylglycerol) and glycerol.</text>
</comment>
<keyword evidence="11 12" id="KW-1208">Phospholipid metabolism</keyword>
<keyword evidence="7 12" id="KW-1133">Transmembrane helix</keyword>
<name>M7MWU8_9FLAO</name>
<dbReference type="GO" id="GO:0008808">
    <property type="term" value="F:cardiolipin synthase activity"/>
    <property type="evidence" value="ECO:0007669"/>
    <property type="project" value="UniProtKB-UniRule"/>
</dbReference>
<dbReference type="InterPro" id="IPR030874">
    <property type="entry name" value="Cardiolipin_synth_Firmi"/>
</dbReference>
<dbReference type="InterPro" id="IPR025202">
    <property type="entry name" value="PLD-like_dom"/>
</dbReference>
<dbReference type="Pfam" id="PF13091">
    <property type="entry name" value="PLDc_2"/>
    <property type="match status" value="2"/>
</dbReference>
<feature type="transmembrane region" description="Helical" evidence="12">
    <location>
        <begin position="5"/>
        <end position="23"/>
    </location>
</feature>
<dbReference type="Proteomes" id="UP000012024">
    <property type="component" value="Unassembled WGS sequence"/>
</dbReference>
<dbReference type="Pfam" id="PF13396">
    <property type="entry name" value="PLDc_N"/>
    <property type="match status" value="1"/>
</dbReference>
<evidence type="ECO:0000256" key="9">
    <source>
        <dbReference type="ARBA" id="ARBA00023136"/>
    </source>
</evidence>
<evidence type="ECO:0000256" key="10">
    <source>
        <dbReference type="ARBA" id="ARBA00023209"/>
    </source>
</evidence>
<keyword evidence="5 12" id="KW-0812">Transmembrane</keyword>
<feature type="active site" evidence="12">
    <location>
        <position position="228"/>
    </location>
</feature>
<evidence type="ECO:0000256" key="6">
    <source>
        <dbReference type="ARBA" id="ARBA00022737"/>
    </source>
</evidence>
<keyword evidence="8 12" id="KW-0443">Lipid metabolism</keyword>
<dbReference type="GO" id="GO:0005886">
    <property type="term" value="C:plasma membrane"/>
    <property type="evidence" value="ECO:0007669"/>
    <property type="project" value="UniProtKB-SubCell"/>
</dbReference>
<keyword evidence="6" id="KW-0677">Repeat</keyword>
<evidence type="ECO:0000313" key="15">
    <source>
        <dbReference type="EMBL" id="EMQ93969.1"/>
    </source>
</evidence>
<feature type="domain" description="PLD phosphodiesterase" evidence="14">
    <location>
        <begin position="398"/>
        <end position="425"/>
    </location>
</feature>
<dbReference type="Gene3D" id="3.30.870.10">
    <property type="entry name" value="Endonuclease Chain A"/>
    <property type="match status" value="2"/>
</dbReference>
<dbReference type="PANTHER" id="PTHR21248:SF22">
    <property type="entry name" value="PHOSPHOLIPASE D"/>
    <property type="match status" value="1"/>
</dbReference>
<keyword evidence="16" id="KW-1185">Reference proteome</keyword>
<feature type="active site" evidence="12">
    <location>
        <position position="223"/>
    </location>
</feature>
<dbReference type="AlphaFoldDB" id="M7MWU8"/>
<feature type="active site" evidence="12">
    <location>
        <position position="403"/>
    </location>
</feature>
<dbReference type="EMBL" id="ANLA01000022">
    <property type="protein sequence ID" value="EMQ93969.1"/>
    <property type="molecule type" value="Genomic_DNA"/>
</dbReference>
<feature type="domain" description="PLD phosphodiesterase" evidence="14">
    <location>
        <begin position="216"/>
        <end position="243"/>
    </location>
</feature>
<evidence type="ECO:0000259" key="14">
    <source>
        <dbReference type="PROSITE" id="PS50035"/>
    </source>
</evidence>
<evidence type="ECO:0000256" key="5">
    <source>
        <dbReference type="ARBA" id="ARBA00022692"/>
    </source>
</evidence>
<comment type="catalytic activity">
    <reaction evidence="12">
        <text>2 a 1,2-diacyl-sn-glycero-3-phospho-(1'-sn-glycerol) = a cardiolipin + glycerol</text>
        <dbReference type="Rhea" id="RHEA:31451"/>
        <dbReference type="ChEBI" id="CHEBI:17754"/>
        <dbReference type="ChEBI" id="CHEBI:62237"/>
        <dbReference type="ChEBI" id="CHEBI:64716"/>
    </reaction>
</comment>
<dbReference type="SMART" id="SM00155">
    <property type="entry name" value="PLDc"/>
    <property type="match status" value="2"/>
</dbReference>
<feature type="active site" evidence="12">
    <location>
        <position position="405"/>
    </location>
</feature>
<reference evidence="15 16" key="1">
    <citation type="submission" date="2012-12" db="EMBL/GenBank/DDBJ databases">
        <title>Genome assembly of Formosa sp. AK20.</title>
        <authorList>
            <person name="Kumar R."/>
            <person name="Khatri I."/>
            <person name="Vaidya B."/>
            <person name="Subramanian S."/>
            <person name="Pinnaka A."/>
        </authorList>
    </citation>
    <scope>NUCLEOTIDE SEQUENCE [LARGE SCALE GENOMIC DNA]</scope>
    <source>
        <strain evidence="15 16">AK20</strain>
    </source>
</reference>
<evidence type="ECO:0000256" key="3">
    <source>
        <dbReference type="ARBA" id="ARBA00022516"/>
    </source>
</evidence>
<protein>
    <recommendedName>
        <fullName evidence="12 13">Cardiolipin synthase</fullName>
        <shortName evidence="12">CL synthase</shortName>
        <ecNumber evidence="12 13">2.7.8.-</ecNumber>
    </recommendedName>
</protein>
<dbReference type="GeneID" id="98642427"/>
<dbReference type="InterPro" id="IPR001736">
    <property type="entry name" value="PLipase_D/transphosphatidylase"/>
</dbReference>
<accession>M7MWU8</accession>
<feature type="transmembrane region" description="Helical" evidence="12">
    <location>
        <begin position="35"/>
        <end position="57"/>
    </location>
</feature>
<evidence type="ECO:0000256" key="1">
    <source>
        <dbReference type="ARBA" id="ARBA00004651"/>
    </source>
</evidence>
<dbReference type="PROSITE" id="PS50035">
    <property type="entry name" value="PLD"/>
    <property type="match status" value="2"/>
</dbReference>
<dbReference type="InterPro" id="IPR022924">
    <property type="entry name" value="Cardiolipin_synthase"/>
</dbReference>
<dbReference type="NCBIfam" id="TIGR04265">
    <property type="entry name" value="bac_cardiolipin"/>
    <property type="match status" value="1"/>
</dbReference>
<proteinExistence type="inferred from homology"/>
<dbReference type="GO" id="GO:0032049">
    <property type="term" value="P:cardiolipin biosynthetic process"/>
    <property type="evidence" value="ECO:0007669"/>
    <property type="project" value="UniProtKB-UniRule"/>
</dbReference>
<evidence type="ECO:0000313" key="16">
    <source>
        <dbReference type="Proteomes" id="UP000012024"/>
    </source>
</evidence>
<comment type="subcellular location">
    <subcellularLocation>
        <location evidence="1 12">Cell membrane</location>
        <topology evidence="1 12">Multi-pass membrane protein</topology>
    </subcellularLocation>
</comment>
<dbReference type="PATRIC" id="fig|1137281.3.peg.2610"/>
<comment type="similarity">
    <text evidence="12">Belongs to the phospholipase D family. Cardiolipin synthase subfamily.</text>
</comment>
<organism evidence="15 16">
    <name type="scientific">Xanthomarina gelatinilytica</name>
    <dbReference type="NCBI Taxonomy" id="1137281"/>
    <lineage>
        <taxon>Bacteria</taxon>
        <taxon>Pseudomonadati</taxon>
        <taxon>Bacteroidota</taxon>
        <taxon>Flavobacteriia</taxon>
        <taxon>Flavobacteriales</taxon>
        <taxon>Flavobacteriaceae</taxon>
        <taxon>Xanthomarina</taxon>
    </lineage>
</organism>
<evidence type="ECO:0000256" key="7">
    <source>
        <dbReference type="ARBA" id="ARBA00022989"/>
    </source>
</evidence>
<keyword evidence="9 12" id="KW-0472">Membrane</keyword>
<dbReference type="SUPFAM" id="SSF56024">
    <property type="entry name" value="Phospholipase D/nuclease"/>
    <property type="match status" value="2"/>
</dbReference>
<dbReference type="InterPro" id="IPR027379">
    <property type="entry name" value="CLS_N"/>
</dbReference>
<comment type="caution">
    <text evidence="15">The sequence shown here is derived from an EMBL/GenBank/DDBJ whole genome shotgun (WGS) entry which is preliminary data.</text>
</comment>
<keyword evidence="3 12" id="KW-0444">Lipid biosynthesis</keyword>
<keyword evidence="10 12" id="KW-0594">Phospholipid biosynthesis</keyword>
<evidence type="ECO:0000256" key="4">
    <source>
        <dbReference type="ARBA" id="ARBA00022679"/>
    </source>
</evidence>
<feature type="active site" evidence="12">
    <location>
        <position position="410"/>
    </location>
</feature>
<evidence type="ECO:0000256" key="11">
    <source>
        <dbReference type="ARBA" id="ARBA00023264"/>
    </source>
</evidence>
<dbReference type="PANTHER" id="PTHR21248">
    <property type="entry name" value="CARDIOLIPIN SYNTHASE"/>
    <property type="match status" value="1"/>
</dbReference>
<dbReference type="eggNOG" id="COG1502">
    <property type="taxonomic scope" value="Bacteria"/>
</dbReference>
<evidence type="ECO:0000256" key="2">
    <source>
        <dbReference type="ARBA" id="ARBA00022475"/>
    </source>
</evidence>
<keyword evidence="2 12" id="KW-1003">Cell membrane</keyword>
<sequence length="485" mass="55975">MDYILILEIIYVIVLMLVSYRVIEDTQNTTKALAYLLLVIFVPIVGILIYFSFGVNYRIRKMYDKKLKTNENIQINLEKELISYSKGVLKEGDEAVQENKKLVNLILKDNLSPLTNNNNVKLLINGEEKFPDVLECIAKAKEHIHIEYYIFEDDNIGVQIIDLLLKKVSEGVEVRFIYDDFGSRSIRKKQVKRLREGGVKVFPFYKIKLIAFANRINYRNHRKIIIIDGHTSFVGGINVSDRYINTEPNKNKVYWRDTHLKIEGPATWYLQYLFLCDWNFCAQDHMEINSKFFPDYQSFQCQQDKYVQITASGPDSDVPTIKFALLQAINLAEKEVLITTPYFIPSKSIMDALLIAAKSGVKVKLIVPNNSDSKLVNAAACSYYLDLLKSGVEIYRYTKGFVHAKTMVIDNEIAVVGTANMDVRSFDLNFEVGAIVYDEEIAEELKTTFYKDVEDTSQLDLIEWEKRPAVYRFLDKLARLFSPIL</sequence>
<dbReference type="CDD" id="cd09110">
    <property type="entry name" value="PLDc_CLS_1"/>
    <property type="match status" value="1"/>
</dbReference>
<evidence type="ECO:0000256" key="12">
    <source>
        <dbReference type="HAMAP-Rule" id="MF_01916"/>
    </source>
</evidence>
<keyword evidence="4 12" id="KW-0808">Transferase</keyword>
<evidence type="ECO:0000256" key="13">
    <source>
        <dbReference type="NCBIfam" id="TIGR04265"/>
    </source>
</evidence>
<dbReference type="HAMAP" id="MF_01916">
    <property type="entry name" value="Cardiolipin_synth_Cls"/>
    <property type="match status" value="1"/>
</dbReference>
<dbReference type="CDD" id="cd09112">
    <property type="entry name" value="PLDc_CLS_2"/>
    <property type="match status" value="1"/>
</dbReference>